<dbReference type="AlphaFoldDB" id="F9RK72"/>
<dbReference type="Proteomes" id="UP000004349">
    <property type="component" value="Unassembled WGS sequence"/>
</dbReference>
<evidence type="ECO:0008006" key="4">
    <source>
        <dbReference type="Google" id="ProtNLM"/>
    </source>
</evidence>
<accession>F9RK72</accession>
<dbReference type="Pfam" id="PF11777">
    <property type="entry name" value="DUF3316"/>
    <property type="match status" value="1"/>
</dbReference>
<feature type="chain" id="PRO_5003386737" description="DUF3316 domain-containing protein" evidence="1">
    <location>
        <begin position="23"/>
        <end position="119"/>
    </location>
</feature>
<name>F9RK72_9VIBR</name>
<dbReference type="EMBL" id="AFWE01000057">
    <property type="protein sequence ID" value="EGU40074.1"/>
    <property type="molecule type" value="Genomic_DNA"/>
</dbReference>
<evidence type="ECO:0000313" key="3">
    <source>
        <dbReference type="Proteomes" id="UP000004349"/>
    </source>
</evidence>
<organism evidence="2 3">
    <name type="scientific">Vibrio scophthalmi LMG 19158</name>
    <dbReference type="NCBI Taxonomy" id="870967"/>
    <lineage>
        <taxon>Bacteria</taxon>
        <taxon>Pseudomonadati</taxon>
        <taxon>Pseudomonadota</taxon>
        <taxon>Gammaproteobacteria</taxon>
        <taxon>Vibrionales</taxon>
        <taxon>Vibrionaceae</taxon>
        <taxon>Vibrio</taxon>
    </lineage>
</organism>
<protein>
    <recommendedName>
        <fullName evidence="4">DUF3316 domain-containing protein</fullName>
    </recommendedName>
</protein>
<comment type="caution">
    <text evidence="2">The sequence shown here is derived from an EMBL/GenBank/DDBJ whole genome shotgun (WGS) entry which is preliminary data.</text>
</comment>
<reference evidence="2 3" key="1">
    <citation type="journal article" date="2012" name="Int. J. Syst. Evol. Microbiol.">
        <title>Vibrio caribbeanicus sp. nov., isolated from the marine sponge Scleritoderma cyanea.</title>
        <authorList>
            <person name="Hoffmann M."/>
            <person name="Monday S.R."/>
            <person name="Allard M.W."/>
            <person name="Strain E.A."/>
            <person name="Whittaker P."/>
            <person name="Naum M."/>
            <person name="McCarthy P.J."/>
            <person name="Lopez J.V."/>
            <person name="Fischer M."/>
            <person name="Brown E.W."/>
        </authorList>
    </citation>
    <scope>NUCLEOTIDE SEQUENCE [LARGE SCALE GENOMIC DNA]</scope>
    <source>
        <strain evidence="2 3">LMG 19158</strain>
    </source>
</reference>
<sequence>MKKVIAILLTTAALFSVIPAQAGQINSKVTSSNITGSEFMTEDAAFSSGAMLKNEIDALNSVQLSKELNHSAAYFSVNPNSFKILKSEVNVKKKINNMGDFVYVPMVNVNYEYKYIERS</sequence>
<proteinExistence type="predicted"/>
<dbReference type="InterPro" id="IPR016879">
    <property type="entry name" value="UCP028299"/>
</dbReference>
<dbReference type="RefSeq" id="WP_005593527.1">
    <property type="nucleotide sequence ID" value="NZ_AFWE01000057.1"/>
</dbReference>
<gene>
    <name evidence="2" type="ORF">VIS19158_04791</name>
</gene>
<evidence type="ECO:0000313" key="2">
    <source>
        <dbReference type="EMBL" id="EGU40074.1"/>
    </source>
</evidence>
<keyword evidence="1" id="KW-0732">Signal</keyword>
<feature type="signal peptide" evidence="1">
    <location>
        <begin position="1"/>
        <end position="22"/>
    </location>
</feature>
<evidence type="ECO:0000256" key="1">
    <source>
        <dbReference type="SAM" id="SignalP"/>
    </source>
</evidence>